<accession>A0A0K1XF43</accession>
<evidence type="ECO:0000256" key="15">
    <source>
        <dbReference type="ARBA" id="ARBA00040883"/>
    </source>
</evidence>
<dbReference type="UniPathway" id="UPA00241">
    <property type="reaction ID" value="UER00352"/>
</dbReference>
<dbReference type="GO" id="GO:0004594">
    <property type="term" value="F:pantothenate kinase activity"/>
    <property type="evidence" value="ECO:0007669"/>
    <property type="project" value="UniProtKB-UniRule"/>
</dbReference>
<dbReference type="GO" id="GO:0046872">
    <property type="term" value="F:metal ion binding"/>
    <property type="evidence" value="ECO:0007669"/>
    <property type="project" value="UniProtKB-KW"/>
</dbReference>
<feature type="binding site" evidence="16">
    <location>
        <position position="119"/>
    </location>
    <ligand>
        <name>K(+)</name>
        <dbReference type="ChEBI" id="CHEBI:29103"/>
    </ligand>
</feature>
<dbReference type="CDD" id="cd24015">
    <property type="entry name" value="ASKHA_NBD_PanK-III"/>
    <property type="match status" value="1"/>
</dbReference>
<evidence type="ECO:0000256" key="13">
    <source>
        <dbReference type="ARBA" id="ARBA00022993"/>
    </source>
</evidence>
<dbReference type="Pfam" id="PF03309">
    <property type="entry name" value="Pan_kinase"/>
    <property type="match status" value="1"/>
</dbReference>
<keyword evidence="13 16" id="KW-0173">Coenzyme A biosynthesis</keyword>
<gene>
    <name evidence="16" type="primary">coaX</name>
    <name evidence="17" type="ORF">AKN88_07515</name>
</gene>
<reference evidence="17 18" key="1">
    <citation type="journal article" date="2015" name="Genome Announc.">
        <title>Genome Sequences of Oblitimonas alkaliphila gen. nov. sp. nov. (Proposed), a Novel Bacterium of the Pseudomonadaceae Family.</title>
        <authorList>
            <person name="Lauer A.C."/>
            <person name="Nicholson A.C."/>
            <person name="Humrighouse B.W."/>
            <person name="Emery B."/>
            <person name="Drobish A."/>
            <person name="Juieng P."/>
            <person name="Loparev V."/>
            <person name="McQuiston J.R."/>
        </authorList>
    </citation>
    <scope>NUCLEOTIDE SEQUENCE [LARGE SCALE GENOMIC DNA]</scope>
    <source>
        <strain evidence="17 18">E5571</strain>
    </source>
</reference>
<feature type="binding site" evidence="16">
    <location>
        <begin position="6"/>
        <end position="13"/>
    </location>
    <ligand>
        <name>ATP</name>
        <dbReference type="ChEBI" id="CHEBI:30616"/>
    </ligand>
</feature>
<keyword evidence="11 16" id="KW-0067">ATP-binding</keyword>
<keyword evidence="18" id="KW-1185">Reference proteome</keyword>
<dbReference type="RefSeq" id="WP_053100959.1">
    <property type="nucleotide sequence ID" value="NZ_CP012365.1"/>
</dbReference>
<evidence type="ECO:0000256" key="10">
    <source>
        <dbReference type="ARBA" id="ARBA00022777"/>
    </source>
</evidence>
<evidence type="ECO:0000256" key="5">
    <source>
        <dbReference type="ARBA" id="ARBA00011738"/>
    </source>
</evidence>
<comment type="cofactor">
    <cofactor evidence="2">
        <name>K(+)</name>
        <dbReference type="ChEBI" id="CHEBI:29103"/>
    </cofactor>
</comment>
<evidence type="ECO:0000256" key="3">
    <source>
        <dbReference type="ARBA" id="ARBA00004496"/>
    </source>
</evidence>
<evidence type="ECO:0000256" key="4">
    <source>
        <dbReference type="ARBA" id="ARBA00005225"/>
    </source>
</evidence>
<dbReference type="SUPFAM" id="SSF53067">
    <property type="entry name" value="Actin-like ATPase domain"/>
    <property type="match status" value="2"/>
</dbReference>
<evidence type="ECO:0000256" key="7">
    <source>
        <dbReference type="ARBA" id="ARBA00022490"/>
    </source>
</evidence>
<comment type="subcellular location">
    <subcellularLocation>
        <location evidence="3 16">Cytoplasm</location>
    </subcellularLocation>
</comment>
<dbReference type="GO" id="GO:0005737">
    <property type="term" value="C:cytoplasm"/>
    <property type="evidence" value="ECO:0007669"/>
    <property type="project" value="UniProtKB-SubCell"/>
</dbReference>
<evidence type="ECO:0000313" key="18">
    <source>
        <dbReference type="Proteomes" id="UP000063953"/>
    </source>
</evidence>
<sequence>MILELDCGNTRVKWRILNAAQTVVARGSLTPKQAVEKSLPVAATQISACRMASVWQEPAVVEYAAAIERLGIPVHLAKSTAELAGVKNSYVHPEKLGVDRWLAAVAAHSQYQSHCLVLDFGTAVTADFVSAAGVYLGGVIAPGLELMRSTLMQKAQRLNVALEEQAPNLLLPQTSTAAGIEAGVRQMMKGFIAQQLRVAEQTFLAEFKLVVVGGDAELLAELGFAAIQAPDLVFAGLALACPLSTL</sequence>
<keyword evidence="16" id="KW-0479">Metal-binding</keyword>
<evidence type="ECO:0000256" key="12">
    <source>
        <dbReference type="ARBA" id="ARBA00022958"/>
    </source>
</evidence>
<comment type="subunit">
    <text evidence="5 16">Homodimer.</text>
</comment>
<comment type="similarity">
    <text evidence="14 16">Belongs to the type III pantothenate kinase family.</text>
</comment>
<dbReference type="Proteomes" id="UP000063953">
    <property type="component" value="Chromosome"/>
</dbReference>
<dbReference type="NCBIfam" id="TIGR00671">
    <property type="entry name" value="baf"/>
    <property type="match status" value="1"/>
</dbReference>
<keyword evidence="9 16" id="KW-0547">Nucleotide-binding</keyword>
<evidence type="ECO:0000256" key="11">
    <source>
        <dbReference type="ARBA" id="ARBA00022840"/>
    </source>
</evidence>
<dbReference type="EMBL" id="CP012365">
    <property type="protein sequence ID" value="AKX59787.1"/>
    <property type="molecule type" value="Genomic_DNA"/>
</dbReference>
<feature type="binding site" evidence="16">
    <location>
        <position position="176"/>
    </location>
    <ligand>
        <name>substrate</name>
    </ligand>
</feature>
<dbReference type="InterPro" id="IPR004619">
    <property type="entry name" value="Type_III_PanK"/>
</dbReference>
<feature type="binding site" evidence="16">
    <location>
        <position position="90"/>
    </location>
    <ligand>
        <name>substrate</name>
    </ligand>
</feature>
<evidence type="ECO:0000256" key="2">
    <source>
        <dbReference type="ARBA" id="ARBA00001958"/>
    </source>
</evidence>
<dbReference type="EC" id="2.7.1.33" evidence="6 16"/>
<keyword evidence="10 16" id="KW-0418">Kinase</keyword>
<protein>
    <recommendedName>
        <fullName evidence="15 16">Type III pantothenate kinase</fullName>
        <ecNumber evidence="6 16">2.7.1.33</ecNumber>
    </recommendedName>
    <alternativeName>
        <fullName evidence="16">PanK-III</fullName>
    </alternativeName>
    <alternativeName>
        <fullName evidence="16">Pantothenic acid kinase</fullName>
    </alternativeName>
</protein>
<dbReference type="PANTHER" id="PTHR34265">
    <property type="entry name" value="TYPE III PANTOTHENATE KINASE"/>
    <property type="match status" value="1"/>
</dbReference>
<keyword evidence="7 16" id="KW-0963">Cytoplasm</keyword>
<evidence type="ECO:0000256" key="14">
    <source>
        <dbReference type="ARBA" id="ARBA00038036"/>
    </source>
</evidence>
<dbReference type="GO" id="GO:0005524">
    <property type="term" value="F:ATP binding"/>
    <property type="evidence" value="ECO:0007669"/>
    <property type="project" value="UniProtKB-UniRule"/>
</dbReference>
<proteinExistence type="inferred from homology"/>
<comment type="pathway">
    <text evidence="4 16">Cofactor biosynthesis; coenzyme A biosynthesis; CoA from (R)-pantothenate: step 1/5.</text>
</comment>
<keyword evidence="12 16" id="KW-0630">Potassium</keyword>
<evidence type="ECO:0000256" key="8">
    <source>
        <dbReference type="ARBA" id="ARBA00022679"/>
    </source>
</evidence>
<comment type="cofactor">
    <cofactor evidence="16">
        <name>NH4(+)</name>
        <dbReference type="ChEBI" id="CHEBI:28938"/>
    </cofactor>
    <cofactor evidence="16">
        <name>K(+)</name>
        <dbReference type="ChEBI" id="CHEBI:29103"/>
    </cofactor>
    <text evidence="16">A monovalent cation. Ammonium or potassium.</text>
</comment>
<comment type="catalytic activity">
    <reaction evidence="1 16">
        <text>(R)-pantothenate + ATP = (R)-4'-phosphopantothenate + ADP + H(+)</text>
        <dbReference type="Rhea" id="RHEA:16373"/>
        <dbReference type="ChEBI" id="CHEBI:10986"/>
        <dbReference type="ChEBI" id="CHEBI:15378"/>
        <dbReference type="ChEBI" id="CHEBI:29032"/>
        <dbReference type="ChEBI" id="CHEBI:30616"/>
        <dbReference type="ChEBI" id="CHEBI:456216"/>
        <dbReference type="EC" id="2.7.1.33"/>
    </reaction>
</comment>
<feature type="binding site" evidence="16">
    <location>
        <position position="122"/>
    </location>
    <ligand>
        <name>ATP</name>
        <dbReference type="ChEBI" id="CHEBI:30616"/>
    </ligand>
</feature>
<dbReference type="STRING" id="1697053.AKN87_09905"/>
<feature type="binding site" evidence="16">
    <location>
        <begin position="97"/>
        <end position="100"/>
    </location>
    <ligand>
        <name>substrate</name>
    </ligand>
</feature>
<keyword evidence="8 16" id="KW-0808">Transferase</keyword>
<dbReference type="GO" id="GO:0015937">
    <property type="term" value="P:coenzyme A biosynthetic process"/>
    <property type="evidence" value="ECO:0007669"/>
    <property type="project" value="UniProtKB-UniRule"/>
</dbReference>
<evidence type="ECO:0000256" key="6">
    <source>
        <dbReference type="ARBA" id="ARBA00012102"/>
    </source>
</evidence>
<feature type="active site" description="Proton acceptor" evidence="16">
    <location>
        <position position="99"/>
    </location>
</feature>
<evidence type="ECO:0000256" key="1">
    <source>
        <dbReference type="ARBA" id="ARBA00001206"/>
    </source>
</evidence>
<evidence type="ECO:0000313" key="17">
    <source>
        <dbReference type="EMBL" id="AKX59787.1"/>
    </source>
</evidence>
<name>A0A0K1XF43_9GAMM</name>
<dbReference type="PANTHER" id="PTHR34265:SF1">
    <property type="entry name" value="TYPE III PANTOTHENATE KINASE"/>
    <property type="match status" value="1"/>
</dbReference>
<comment type="function">
    <text evidence="16">Catalyzes the phosphorylation of pantothenate (Pan), the first step in CoA biosynthesis.</text>
</comment>
<dbReference type="PATRIC" id="fig|1698449.3.peg.1508"/>
<evidence type="ECO:0000256" key="9">
    <source>
        <dbReference type="ARBA" id="ARBA00022741"/>
    </source>
</evidence>
<dbReference type="Gene3D" id="3.30.420.40">
    <property type="match status" value="2"/>
</dbReference>
<organism evidence="17 18">
    <name type="scientific">Thiopseudomonas alkaliphila</name>
    <dbReference type="NCBI Taxonomy" id="1697053"/>
    <lineage>
        <taxon>Bacteria</taxon>
        <taxon>Pseudomonadati</taxon>
        <taxon>Pseudomonadota</taxon>
        <taxon>Gammaproteobacteria</taxon>
        <taxon>Pseudomonadales</taxon>
        <taxon>Pseudomonadaceae</taxon>
        <taxon>Thiopseudomonas</taxon>
    </lineage>
</organism>
<dbReference type="InterPro" id="IPR043129">
    <property type="entry name" value="ATPase_NBD"/>
</dbReference>
<dbReference type="HAMAP" id="MF_01274">
    <property type="entry name" value="Pantothen_kinase_3"/>
    <property type="match status" value="1"/>
</dbReference>
<evidence type="ECO:0000256" key="16">
    <source>
        <dbReference type="HAMAP-Rule" id="MF_01274"/>
    </source>
</evidence>
<dbReference type="AlphaFoldDB" id="A0A0K1XF43"/>